<dbReference type="Gene3D" id="2.60.120.650">
    <property type="entry name" value="Cupin"/>
    <property type="match status" value="1"/>
</dbReference>
<dbReference type="InterPro" id="IPR041667">
    <property type="entry name" value="Cupin_8"/>
</dbReference>
<sequence>MSCLGHRTVPWGISTSTRDLRSVHSVHHLRPRPRQPLSAAASALQTRRHFKTSSPRPRKAGILQQVPCLESWDADLFYEKAYSAAFPARLPRSASTLPPACWKWFIHDGDLDFKLIEAEQGHSDTSNNNEKQQPLSQQPQVARVRVRVPRSSELRPSFWQEYQSTIVPLELTTTTTKATAASASAAAGAASSTPDIISKVYSHEEVETFQRIEAPLGVLLKYLSSKQSSASAPSSPSASNLKMQTIYLAQCEISSLPPALQRDIPTPDLLLAAQPSQQQNPTSSSTALNLIKGDIYSSSLWLGRPPTYTPLHRDPNPNLFIQLAGRKVMRLLPPEVGDAVFEDVQRQLLNLSSSFSSFSSTIRGEEMMAGPEMVLLHDAVWGATTEAQAVASDDATDTANDSTGDVSIASNANATNASFGGNRYANVLNKYGFQVELGIGEALFIPKGWWHSVKGVGDGVTASVNWWFR</sequence>
<dbReference type="EMBL" id="JAJGCB010000010">
    <property type="protein sequence ID" value="KAJ8990791.1"/>
    <property type="molecule type" value="Genomic_DNA"/>
</dbReference>
<organism evidence="3 4">
    <name type="scientific">Exophiala dermatitidis</name>
    <name type="common">Black yeast-like fungus</name>
    <name type="synonym">Wangiella dermatitidis</name>
    <dbReference type="NCBI Taxonomy" id="5970"/>
    <lineage>
        <taxon>Eukaryota</taxon>
        <taxon>Fungi</taxon>
        <taxon>Dikarya</taxon>
        <taxon>Ascomycota</taxon>
        <taxon>Pezizomycotina</taxon>
        <taxon>Eurotiomycetes</taxon>
        <taxon>Chaetothyriomycetidae</taxon>
        <taxon>Chaetothyriales</taxon>
        <taxon>Herpotrichiellaceae</taxon>
        <taxon>Exophiala</taxon>
    </lineage>
</organism>
<reference evidence="3" key="1">
    <citation type="submission" date="2023-01" db="EMBL/GenBank/DDBJ databases">
        <title>Exophiala dermititidis isolated from Cystic Fibrosis Patient.</title>
        <authorList>
            <person name="Kurbessoian T."/>
            <person name="Crocker A."/>
            <person name="Murante D."/>
            <person name="Hogan D.A."/>
            <person name="Stajich J.E."/>
        </authorList>
    </citation>
    <scope>NUCLEOTIDE SEQUENCE</scope>
    <source>
        <strain evidence="3">Ex8</strain>
    </source>
</reference>
<evidence type="ECO:0000313" key="4">
    <source>
        <dbReference type="Proteomes" id="UP001161757"/>
    </source>
</evidence>
<evidence type="ECO:0000313" key="3">
    <source>
        <dbReference type="EMBL" id="KAJ8990791.1"/>
    </source>
</evidence>
<dbReference type="PROSITE" id="PS51184">
    <property type="entry name" value="JMJC"/>
    <property type="match status" value="1"/>
</dbReference>
<evidence type="ECO:0000259" key="2">
    <source>
        <dbReference type="PROSITE" id="PS51184"/>
    </source>
</evidence>
<proteinExistence type="predicted"/>
<accession>A0AAN6EUY0</accession>
<feature type="compositionally biased region" description="Polar residues" evidence="1">
    <location>
        <begin position="123"/>
        <end position="135"/>
    </location>
</feature>
<feature type="domain" description="JmjC" evidence="2">
    <location>
        <begin position="253"/>
        <end position="469"/>
    </location>
</feature>
<feature type="region of interest" description="Disordered" evidence="1">
    <location>
        <begin position="121"/>
        <end position="143"/>
    </location>
</feature>
<evidence type="ECO:0000256" key="1">
    <source>
        <dbReference type="SAM" id="MobiDB-lite"/>
    </source>
</evidence>
<dbReference type="InterPro" id="IPR003347">
    <property type="entry name" value="JmjC_dom"/>
</dbReference>
<protein>
    <recommendedName>
        <fullName evidence="2">JmjC domain-containing protein</fullName>
    </recommendedName>
</protein>
<dbReference type="PANTHER" id="PTHR12461">
    <property type="entry name" value="HYPOXIA-INDUCIBLE FACTOR 1 ALPHA INHIBITOR-RELATED"/>
    <property type="match status" value="1"/>
</dbReference>
<dbReference type="AlphaFoldDB" id="A0AAN6EUY0"/>
<name>A0AAN6EUY0_EXODE</name>
<comment type="caution">
    <text evidence="3">The sequence shown here is derived from an EMBL/GenBank/DDBJ whole genome shotgun (WGS) entry which is preliminary data.</text>
</comment>
<dbReference type="PANTHER" id="PTHR12461:SF105">
    <property type="entry name" value="HYPOXIA-INDUCIBLE FACTOR 1-ALPHA INHIBITOR"/>
    <property type="match status" value="1"/>
</dbReference>
<dbReference type="SUPFAM" id="SSF51197">
    <property type="entry name" value="Clavaminate synthase-like"/>
    <property type="match status" value="1"/>
</dbReference>
<dbReference type="Pfam" id="PF13621">
    <property type="entry name" value="Cupin_8"/>
    <property type="match status" value="1"/>
</dbReference>
<gene>
    <name evidence="3" type="ORF">HRR80_005566</name>
</gene>
<dbReference type="Proteomes" id="UP001161757">
    <property type="component" value="Unassembled WGS sequence"/>
</dbReference>